<dbReference type="AlphaFoldDB" id="B0XQL9"/>
<dbReference type="GO" id="GO:0005634">
    <property type="term" value="C:nucleus"/>
    <property type="evidence" value="ECO:0007669"/>
    <property type="project" value="TreeGrafter"/>
</dbReference>
<evidence type="ECO:0000256" key="3">
    <source>
        <dbReference type="ARBA" id="ARBA00023125"/>
    </source>
</evidence>
<accession>B0XQL9</accession>
<evidence type="ECO:0000256" key="6">
    <source>
        <dbReference type="SAM" id="MobiDB-lite"/>
    </source>
</evidence>
<dbReference type="EMBL" id="DS499594">
    <property type="protein sequence ID" value="EDP56333.1"/>
    <property type="molecule type" value="Genomic_DNA"/>
</dbReference>
<gene>
    <name evidence="8" type="ORF">AFUB_010420</name>
</gene>
<dbReference type="Pfam" id="PF00172">
    <property type="entry name" value="Zn_clus"/>
    <property type="match status" value="1"/>
</dbReference>
<keyword evidence="4" id="KW-0804">Transcription</keyword>
<dbReference type="PANTHER" id="PTHR47424:SF3">
    <property type="entry name" value="REGULATORY PROTEIN GAL4"/>
    <property type="match status" value="1"/>
</dbReference>
<dbReference type="InterPro" id="IPR001138">
    <property type="entry name" value="Zn2Cys6_DnaBD"/>
</dbReference>
<dbReference type="SMART" id="SM00066">
    <property type="entry name" value="GAL4"/>
    <property type="match status" value="1"/>
</dbReference>
<dbReference type="PROSITE" id="PS50048">
    <property type="entry name" value="ZN2_CY6_FUNGAL_2"/>
    <property type="match status" value="1"/>
</dbReference>
<reference evidence="8 9" key="1">
    <citation type="journal article" date="2008" name="PLoS Genet.">
        <title>Genomic islands in the pathogenic filamentous fungus Aspergillus fumigatus.</title>
        <authorList>
            <person name="Fedorova N.D."/>
            <person name="Khaldi N."/>
            <person name="Joardar V.S."/>
            <person name="Maiti R."/>
            <person name="Amedeo P."/>
            <person name="Anderson M.J."/>
            <person name="Crabtree J."/>
            <person name="Silva J.C."/>
            <person name="Badger J.H."/>
            <person name="Albarraq A."/>
            <person name="Angiuoli S."/>
            <person name="Bussey H."/>
            <person name="Bowyer P."/>
            <person name="Cotty P.J."/>
            <person name="Dyer P.S."/>
            <person name="Egan A."/>
            <person name="Galens K."/>
            <person name="Fraser-Liggett C.M."/>
            <person name="Haas B.J."/>
            <person name="Inman J.M."/>
            <person name="Kent R."/>
            <person name="Lemieux S."/>
            <person name="Malavazi I."/>
            <person name="Orvis J."/>
            <person name="Roemer T."/>
            <person name="Ronning C.M."/>
            <person name="Sundaram J.P."/>
            <person name="Sutton G."/>
            <person name="Turner G."/>
            <person name="Venter J.C."/>
            <person name="White O.R."/>
            <person name="Whitty B.R."/>
            <person name="Youngman P."/>
            <person name="Wolfe K.H."/>
            <person name="Goldman G.H."/>
            <person name="Wortman J.R."/>
            <person name="Jiang B."/>
            <person name="Denning D.W."/>
            <person name="Nierman W.C."/>
        </authorList>
    </citation>
    <scope>NUCLEOTIDE SEQUENCE [LARGE SCALE GENOMIC DNA]</scope>
    <source>
        <strain evidence="9">CBS 144.89 / FGSC A1163 / CEA10</strain>
    </source>
</reference>
<dbReference type="CDD" id="cd12148">
    <property type="entry name" value="fungal_TF_MHR"/>
    <property type="match status" value="1"/>
</dbReference>
<dbReference type="Pfam" id="PF04082">
    <property type="entry name" value="Fungal_trans"/>
    <property type="match status" value="1"/>
</dbReference>
<evidence type="ECO:0000256" key="5">
    <source>
        <dbReference type="ARBA" id="ARBA00023242"/>
    </source>
</evidence>
<dbReference type="HOGENOM" id="CLU_008599_2_3_1"/>
<evidence type="ECO:0000256" key="2">
    <source>
        <dbReference type="ARBA" id="ARBA00023015"/>
    </source>
</evidence>
<dbReference type="InterPro" id="IPR051127">
    <property type="entry name" value="Fungal_SecMet_Regulators"/>
</dbReference>
<keyword evidence="3" id="KW-0238">DNA-binding</keyword>
<dbReference type="PANTHER" id="PTHR47424">
    <property type="entry name" value="REGULATORY PROTEIN GAL4"/>
    <property type="match status" value="1"/>
</dbReference>
<evidence type="ECO:0000313" key="8">
    <source>
        <dbReference type="EMBL" id="EDP56333.1"/>
    </source>
</evidence>
<dbReference type="SMART" id="SM00906">
    <property type="entry name" value="Fungal_trans"/>
    <property type="match status" value="1"/>
</dbReference>
<feature type="compositionally biased region" description="Polar residues" evidence="6">
    <location>
        <begin position="226"/>
        <end position="235"/>
    </location>
</feature>
<evidence type="ECO:0000259" key="7">
    <source>
        <dbReference type="PROSITE" id="PS50048"/>
    </source>
</evidence>
<protein>
    <submittedName>
        <fullName evidence="8">C6 transcription factor, putative</fullName>
    </submittedName>
</protein>
<sequence length="795" mass="88263">MLCTLSAIWTLQTAFNEKTVILGLQLPVDLPFSLSRLLFEQGIRLNLNSRFGAPWRPRRIAQRGLGRHHHSKHSPPRICLQFALSLRKTSIGSVAYLEFDSMGESCKAPQIIRKSFACDECKRRKIRCTGGDNCTNCVRDAKPCRYSSPSQKLLSLQRRLQESEQLRKDMEKAWSIHLPGVDLQAAVCAVREGVSDSHVPNDPDVVGHNNHNPNRKMSIGPDHQTEQPPTNFTEHSNAEDYEFDESQDFDNSIDGMGFLTADPHKAGYTGPQSGIAALKFLQALPLHLPLDHMRTPSCLDGDESLEVSAQAAETVSRYIDDYFSLYHPAYPILHEGTFRARVSGALAKPRDGSWPLLYNTVAAIGAFVGGTKATNCDIPLYKEACKHLTMDVLEKGSLSYVQAIVLMANYLQKRNKPNAGFILIGIGWSMALAIGLHREFGMPNTSPFIMEIRRRVWWTLYTFVSSSQLTLGRPPVSLVGVNIRPPANLDDLDLAVDMEQLPPCKTGPTITSALIAQAKLAKIANAVQVELLTHHRPAYEKAVKLEKNIKIWWKDLPPYFDPSVYLEPHLELPKRILLWRSFHLRIVLNRPFLFEAIATKSLIKTSAGPVKSCLDAADECVASICGFVNSTRDIKRGFAWYATYWLITASFVQATCFIYSPTHSLASTWRSSIQLSIDCLEKLGSSHEMATRARNILQKLLEHGHVDYNHGLDFGLTQNVSPDPVPAVPRPLHPPWAAPTSAAEGHEIYSHLAAGLGDIVAWYPQGTSNAELLDAAGGFMIQNFFAGTDENSLAG</sequence>
<feature type="region of interest" description="Disordered" evidence="6">
    <location>
        <begin position="195"/>
        <end position="235"/>
    </location>
</feature>
<keyword evidence="2" id="KW-0805">Transcription regulation</keyword>
<dbReference type="CDD" id="cd00067">
    <property type="entry name" value="GAL4"/>
    <property type="match status" value="1"/>
</dbReference>
<evidence type="ECO:0000313" key="9">
    <source>
        <dbReference type="Proteomes" id="UP000001699"/>
    </source>
</evidence>
<dbReference type="FunFam" id="4.10.240.10:FF:000025">
    <property type="entry name" value="C6 transcription factor, putative"/>
    <property type="match status" value="1"/>
</dbReference>
<dbReference type="GO" id="GO:0000978">
    <property type="term" value="F:RNA polymerase II cis-regulatory region sequence-specific DNA binding"/>
    <property type="evidence" value="ECO:0007669"/>
    <property type="project" value="TreeGrafter"/>
</dbReference>
<dbReference type="InterPro" id="IPR007219">
    <property type="entry name" value="XnlR_reg_dom"/>
</dbReference>
<dbReference type="Gene3D" id="4.10.240.10">
    <property type="entry name" value="Zn(2)-C6 fungal-type DNA-binding domain"/>
    <property type="match status" value="1"/>
</dbReference>
<dbReference type="SUPFAM" id="SSF57701">
    <property type="entry name" value="Zn2/Cys6 DNA-binding domain"/>
    <property type="match status" value="1"/>
</dbReference>
<dbReference type="PROSITE" id="PS00463">
    <property type="entry name" value="ZN2_CY6_FUNGAL_1"/>
    <property type="match status" value="1"/>
</dbReference>
<dbReference type="InterPro" id="IPR036864">
    <property type="entry name" value="Zn2-C6_fun-type_DNA-bd_sf"/>
</dbReference>
<dbReference type="GO" id="GO:0000981">
    <property type="term" value="F:DNA-binding transcription factor activity, RNA polymerase II-specific"/>
    <property type="evidence" value="ECO:0007669"/>
    <property type="project" value="InterPro"/>
</dbReference>
<dbReference type="GO" id="GO:0006351">
    <property type="term" value="P:DNA-templated transcription"/>
    <property type="evidence" value="ECO:0007669"/>
    <property type="project" value="InterPro"/>
</dbReference>
<dbReference type="GO" id="GO:0008270">
    <property type="term" value="F:zinc ion binding"/>
    <property type="evidence" value="ECO:0007669"/>
    <property type="project" value="InterPro"/>
</dbReference>
<keyword evidence="9" id="KW-1185">Reference proteome</keyword>
<organism evidence="8 9">
    <name type="scientific">Aspergillus fumigatus (strain CBS 144.89 / FGSC A1163 / CEA10)</name>
    <name type="common">Neosartorya fumigata</name>
    <dbReference type="NCBI Taxonomy" id="451804"/>
    <lineage>
        <taxon>Eukaryota</taxon>
        <taxon>Fungi</taxon>
        <taxon>Dikarya</taxon>
        <taxon>Ascomycota</taxon>
        <taxon>Pezizomycotina</taxon>
        <taxon>Eurotiomycetes</taxon>
        <taxon>Eurotiomycetidae</taxon>
        <taxon>Eurotiales</taxon>
        <taxon>Aspergillaceae</taxon>
        <taxon>Aspergillus</taxon>
        <taxon>Aspergillus subgen. Fumigati</taxon>
    </lineage>
</organism>
<name>B0XQL9_ASPFC</name>
<feature type="domain" description="Zn(2)-C6 fungal-type" evidence="7">
    <location>
        <begin position="117"/>
        <end position="146"/>
    </location>
</feature>
<dbReference type="OrthoDB" id="2283488at2759"/>
<evidence type="ECO:0000256" key="1">
    <source>
        <dbReference type="ARBA" id="ARBA00022723"/>
    </source>
</evidence>
<dbReference type="VEuPathDB" id="FungiDB:AFUB_010420"/>
<evidence type="ECO:0000256" key="4">
    <source>
        <dbReference type="ARBA" id="ARBA00023163"/>
    </source>
</evidence>
<proteinExistence type="predicted"/>
<keyword evidence="1" id="KW-0479">Metal-binding</keyword>
<keyword evidence="5" id="KW-0539">Nucleus</keyword>
<dbReference type="Proteomes" id="UP000001699">
    <property type="component" value="Unassembled WGS sequence"/>
</dbReference>
<dbReference type="GO" id="GO:0000435">
    <property type="term" value="P:positive regulation of transcription from RNA polymerase II promoter by galactose"/>
    <property type="evidence" value="ECO:0007669"/>
    <property type="project" value="TreeGrafter"/>
</dbReference>
<dbReference type="PhylomeDB" id="B0XQL9"/>